<dbReference type="Gene3D" id="3.90.226.10">
    <property type="entry name" value="2-enoyl-CoA Hydratase, Chain A, domain 1"/>
    <property type="match status" value="1"/>
</dbReference>
<dbReference type="GO" id="GO:0005777">
    <property type="term" value="C:peroxisome"/>
    <property type="evidence" value="ECO:0007669"/>
    <property type="project" value="TreeGrafter"/>
</dbReference>
<protein>
    <submittedName>
        <fullName evidence="1">ECI3 protein</fullName>
    </submittedName>
</protein>
<keyword evidence="2" id="KW-1185">Reference proteome</keyword>
<dbReference type="InterPro" id="IPR046341">
    <property type="entry name" value="SET_dom_sf"/>
</dbReference>
<dbReference type="InterPro" id="IPR029045">
    <property type="entry name" value="ClpP/crotonase-like_dom_sf"/>
</dbReference>
<dbReference type="Proteomes" id="UP000604046">
    <property type="component" value="Unassembled WGS sequence"/>
</dbReference>
<dbReference type="Pfam" id="PF00378">
    <property type="entry name" value="ECH_1"/>
    <property type="match status" value="1"/>
</dbReference>
<evidence type="ECO:0000313" key="2">
    <source>
        <dbReference type="Proteomes" id="UP000604046"/>
    </source>
</evidence>
<dbReference type="PANTHER" id="PTHR11941:SF75">
    <property type="entry name" value="ENOYL-COA HYDRATASE_ISOMERASE FAMILY PROTEIN"/>
    <property type="match status" value="1"/>
</dbReference>
<reference evidence="1" key="1">
    <citation type="submission" date="2021-02" db="EMBL/GenBank/DDBJ databases">
        <authorList>
            <person name="Dougan E. K."/>
            <person name="Rhodes N."/>
            <person name="Thang M."/>
            <person name="Chan C."/>
        </authorList>
    </citation>
    <scope>NUCLEOTIDE SEQUENCE</scope>
</reference>
<organism evidence="1 2">
    <name type="scientific">Symbiodinium natans</name>
    <dbReference type="NCBI Taxonomy" id="878477"/>
    <lineage>
        <taxon>Eukaryota</taxon>
        <taxon>Sar</taxon>
        <taxon>Alveolata</taxon>
        <taxon>Dinophyceae</taxon>
        <taxon>Suessiales</taxon>
        <taxon>Symbiodiniaceae</taxon>
        <taxon>Symbiodinium</taxon>
    </lineage>
</organism>
<comment type="caution">
    <text evidence="1">The sequence shown here is derived from an EMBL/GenBank/DDBJ whole genome shotgun (WGS) entry which is preliminary data.</text>
</comment>
<dbReference type="PANTHER" id="PTHR11941">
    <property type="entry name" value="ENOYL-COA HYDRATASE-RELATED"/>
    <property type="match status" value="1"/>
</dbReference>
<accession>A0A812JI62</accession>
<dbReference type="CDD" id="cd06558">
    <property type="entry name" value="crotonase-like"/>
    <property type="match status" value="1"/>
</dbReference>
<proteinExistence type="predicted"/>
<gene>
    <name evidence="1" type="primary">ECI3</name>
    <name evidence="1" type="ORF">SNAT2548_LOCUS6683</name>
</gene>
<evidence type="ECO:0000313" key="1">
    <source>
        <dbReference type="EMBL" id="CAE7207300.1"/>
    </source>
</evidence>
<dbReference type="AlphaFoldDB" id="A0A812JI62"/>
<dbReference type="Gene3D" id="3.90.1410.10">
    <property type="entry name" value="set domain protein methyltransferase, domain 1"/>
    <property type="match status" value="1"/>
</dbReference>
<dbReference type="SUPFAM" id="SSF82199">
    <property type="entry name" value="SET domain"/>
    <property type="match status" value="1"/>
</dbReference>
<name>A0A812JI62_9DINO</name>
<dbReference type="GO" id="GO:0006635">
    <property type="term" value="P:fatty acid beta-oxidation"/>
    <property type="evidence" value="ECO:0007669"/>
    <property type="project" value="TreeGrafter"/>
</dbReference>
<sequence length="782" mass="88417">MAAAVFGDEFSLSIRDGVAVLTWLDQPGNWPWGTSRQEHRFNPVTVRALADALDAVEADESVDVLVVTNNGKYWSNGMDLRYLDQHDGAGLQQETNQLMARICCFPRPTLGAFRGHWCAAGGMMGLAFDFRIMSRDAGFFFIPGVDLGLVYAPLQAELMKAKLPRSLHRDVILFNSRRWTAIELLAAGVVDEAVPRHEVLPRAQALAALLRPKGAGPARAALGGLKRRLYRQVLEALDDGLMSPVQVAAMNFGWRSLCLLLLPLSGSSGDSCQAGSEAQESRSSSGVGAFLVSFGTNVGCSKRSCSKASEAFWKSMREEGGSLRGLQLNIRRKVVEEKAFGGLPARNRTAMVLSDDVFYGRAIMKIPRQAVLTLETAREEKLRKELTGFLFEQQCLGGSSLHSACTEHAQLDSTPHYRFREDYTHLLSLAYPLIAERRNPESVFRDWLDATQDAKVFALQLTHRQEKVLIGTTVEEAIQEMAFRKQMILDTASNLTFFKKKPVTEEEATWALAVIMRHGRVVHPYQDQREERNPRACAGKIERGMYIFPLLELLDVAMHASPGVAITFQEEVVIDGKREQDVVVQIARRDMPKGEEIFVWPGRLSNSEMIARHGYSLRENPIGIGRNVSQPPSWSENKNAKGRKEYDLYNCSSLEAFEMRFNEQGYPMRSFVRCYRVSWFITNGWYSPALKNRLRELNKWPPPEKYTKPDWLSWTQADAEVNRAILEYCQSMKQRLKDTMDSNTAEDFRHSKDPVDRVLWHMRSEESRTFKNCISVARKIKM</sequence>
<dbReference type="OrthoDB" id="441812at2759"/>
<dbReference type="SUPFAM" id="SSF52096">
    <property type="entry name" value="ClpP/crotonase"/>
    <property type="match status" value="1"/>
</dbReference>
<dbReference type="EMBL" id="CAJNDS010000447">
    <property type="protein sequence ID" value="CAE7207300.1"/>
    <property type="molecule type" value="Genomic_DNA"/>
</dbReference>
<dbReference type="GO" id="GO:0004165">
    <property type="term" value="F:delta(3)-delta(2)-enoyl-CoA isomerase activity"/>
    <property type="evidence" value="ECO:0007669"/>
    <property type="project" value="TreeGrafter"/>
</dbReference>
<dbReference type="InterPro" id="IPR001753">
    <property type="entry name" value="Enoyl-CoA_hydra/iso"/>
</dbReference>